<proteinExistence type="predicted"/>
<organism evidence="1 2">
    <name type="scientific">Vanilla planifolia</name>
    <name type="common">Vanilla</name>
    <dbReference type="NCBI Taxonomy" id="51239"/>
    <lineage>
        <taxon>Eukaryota</taxon>
        <taxon>Viridiplantae</taxon>
        <taxon>Streptophyta</taxon>
        <taxon>Embryophyta</taxon>
        <taxon>Tracheophyta</taxon>
        <taxon>Spermatophyta</taxon>
        <taxon>Magnoliopsida</taxon>
        <taxon>Liliopsida</taxon>
        <taxon>Asparagales</taxon>
        <taxon>Orchidaceae</taxon>
        <taxon>Vanilloideae</taxon>
        <taxon>Vanilleae</taxon>
        <taxon>Vanilla</taxon>
    </lineage>
</organism>
<evidence type="ECO:0000313" key="2">
    <source>
        <dbReference type="Proteomes" id="UP000636800"/>
    </source>
</evidence>
<evidence type="ECO:0000313" key="1">
    <source>
        <dbReference type="EMBL" id="KAG0481091.1"/>
    </source>
</evidence>
<dbReference type="AlphaFoldDB" id="A0A835V2V6"/>
<reference evidence="1 2" key="1">
    <citation type="journal article" date="2020" name="Nat. Food">
        <title>A phased Vanilla planifolia genome enables genetic improvement of flavour and production.</title>
        <authorList>
            <person name="Hasing T."/>
            <person name="Tang H."/>
            <person name="Brym M."/>
            <person name="Khazi F."/>
            <person name="Huang T."/>
            <person name="Chambers A.H."/>
        </authorList>
    </citation>
    <scope>NUCLEOTIDE SEQUENCE [LARGE SCALE GENOMIC DNA]</scope>
    <source>
        <tissue evidence="1">Leaf</tissue>
    </source>
</reference>
<accession>A0A835V2V6</accession>
<dbReference type="OrthoDB" id="9451254at2759"/>
<name>A0A835V2V6_VANPL</name>
<dbReference type="Proteomes" id="UP000636800">
    <property type="component" value="Chromosome 5"/>
</dbReference>
<keyword evidence="2" id="KW-1185">Reference proteome</keyword>
<dbReference type="EMBL" id="JADCNL010000005">
    <property type="protein sequence ID" value="KAG0481091.1"/>
    <property type="molecule type" value="Genomic_DNA"/>
</dbReference>
<sequence>MKGGGVSRYDLVLDYVVGGGSERKELYRAAAGCVWSPVASEEDHMLMRRRRVRFGTRSVERRGCMVAGQMLLPKSGQRCVEERS</sequence>
<gene>
    <name evidence="1" type="ORF">HPP92_011949</name>
</gene>
<protein>
    <submittedName>
        <fullName evidence="1">Uncharacterized protein</fullName>
    </submittedName>
</protein>
<comment type="caution">
    <text evidence="1">The sequence shown here is derived from an EMBL/GenBank/DDBJ whole genome shotgun (WGS) entry which is preliminary data.</text>
</comment>